<dbReference type="InterPro" id="IPR016071">
    <property type="entry name" value="Staphylococal_nuclease_OB-fold"/>
</dbReference>
<dbReference type="SMART" id="SM00318">
    <property type="entry name" value="SNc"/>
    <property type="match status" value="1"/>
</dbReference>
<keyword evidence="6" id="KW-1185">Reference proteome</keyword>
<gene>
    <name evidence="5" type="ORF">HSEST_1854</name>
</gene>
<dbReference type="InterPro" id="IPR002071">
    <property type="entry name" value="Thermonucl_AS"/>
</dbReference>
<dbReference type="InterPro" id="IPR035437">
    <property type="entry name" value="SNase_OB-fold_sf"/>
</dbReference>
<dbReference type="GO" id="GO:0016787">
    <property type="term" value="F:hydrolase activity"/>
    <property type="evidence" value="ECO:0007669"/>
    <property type="project" value="UniProtKB-KW"/>
</dbReference>
<evidence type="ECO:0000313" key="6">
    <source>
        <dbReference type="Proteomes" id="UP000663292"/>
    </source>
</evidence>
<name>A0A897NSG6_9EURY</name>
<dbReference type="AlphaFoldDB" id="A0A897NSG6"/>
<evidence type="ECO:0000256" key="1">
    <source>
        <dbReference type="ARBA" id="ARBA00022722"/>
    </source>
</evidence>
<organism evidence="5 6">
    <name type="scientific">Halapricum desulfuricans</name>
    <dbReference type="NCBI Taxonomy" id="2841257"/>
    <lineage>
        <taxon>Archaea</taxon>
        <taxon>Methanobacteriati</taxon>
        <taxon>Methanobacteriota</taxon>
        <taxon>Stenosarchaea group</taxon>
        <taxon>Halobacteria</taxon>
        <taxon>Halobacteriales</taxon>
        <taxon>Haloarculaceae</taxon>
        <taxon>Halapricum</taxon>
    </lineage>
</organism>
<dbReference type="PANTHER" id="PTHR12302">
    <property type="entry name" value="EBNA2 BINDING PROTEIN P100"/>
    <property type="match status" value="1"/>
</dbReference>
<keyword evidence="1" id="KW-0540">Nuclease</keyword>
<protein>
    <submittedName>
        <fullName evidence="5">Endonuclease YncB, thermonuclease family</fullName>
    </submittedName>
</protein>
<keyword evidence="3" id="KW-0378">Hydrolase</keyword>
<dbReference type="PROSITE" id="PS50830">
    <property type="entry name" value="TNASE_3"/>
    <property type="match status" value="1"/>
</dbReference>
<proteinExistence type="predicted"/>
<keyword evidence="2 5" id="KW-0255">Endonuclease</keyword>
<dbReference type="GO" id="GO:0004519">
    <property type="term" value="F:endonuclease activity"/>
    <property type="evidence" value="ECO:0007669"/>
    <property type="project" value="UniProtKB-KW"/>
</dbReference>
<dbReference type="Pfam" id="PF00565">
    <property type="entry name" value="SNase"/>
    <property type="match status" value="1"/>
</dbReference>
<accession>A0A897NSG6</accession>
<evidence type="ECO:0000256" key="3">
    <source>
        <dbReference type="ARBA" id="ARBA00022801"/>
    </source>
</evidence>
<evidence type="ECO:0000256" key="2">
    <source>
        <dbReference type="ARBA" id="ARBA00022759"/>
    </source>
</evidence>
<dbReference type="SUPFAM" id="SSF50199">
    <property type="entry name" value="Staphylococcal nuclease"/>
    <property type="match status" value="1"/>
</dbReference>
<evidence type="ECO:0000259" key="4">
    <source>
        <dbReference type="PROSITE" id="PS50830"/>
    </source>
</evidence>
<dbReference type="PROSITE" id="PS01123">
    <property type="entry name" value="TNASE_1"/>
    <property type="match status" value="1"/>
</dbReference>
<dbReference type="PANTHER" id="PTHR12302:SF3">
    <property type="entry name" value="SERINE_THREONINE-PROTEIN KINASE 31"/>
    <property type="match status" value="1"/>
</dbReference>
<dbReference type="GO" id="GO:0003676">
    <property type="term" value="F:nucleic acid binding"/>
    <property type="evidence" value="ECO:0007669"/>
    <property type="project" value="InterPro"/>
</dbReference>
<reference evidence="5 6" key="1">
    <citation type="submission" date="2020-11" db="EMBL/GenBank/DDBJ databases">
        <title>Carbohydrate-dependent, anaerobic sulfur respiration: A novel catabolism in halophilic archaea.</title>
        <authorList>
            <person name="Sorokin D.Y."/>
            <person name="Messina E."/>
            <person name="Smedile F."/>
            <person name="La Cono V."/>
            <person name="Hallsworth J.E."/>
            <person name="Yakimov M.M."/>
        </authorList>
    </citation>
    <scope>NUCLEOTIDE SEQUENCE [LARGE SCALE GENOMIC DNA]</scope>
    <source>
        <strain evidence="5 6">HSR-Est</strain>
    </source>
</reference>
<dbReference type="Proteomes" id="UP000663292">
    <property type="component" value="Chromosome"/>
</dbReference>
<evidence type="ECO:0000313" key="5">
    <source>
        <dbReference type="EMBL" id="QSG15374.1"/>
    </source>
</evidence>
<sequence>MTMLDKKQYRMNARLAVVGLIALAVLAGCSFGGGDRTVTGIESFTETTGEQPWHEAGAKTIDGTVVEVIDGDTIDVRLANGTIERVRLLGIDTPETHVEVQPDEYEGVPDTEDGRTCLRDAGEAASETVENRLASERVTLFLDPEGDTRGGYGRLLAIVVHDNRSINYQLVRGGYARLYDTEFTMRDEYAAAERIARDDNRGLWTCRSDQPA</sequence>
<feature type="domain" description="TNase-like" evidence="4">
    <location>
        <begin position="59"/>
        <end position="206"/>
    </location>
</feature>
<dbReference type="Gene3D" id="2.40.50.90">
    <property type="match status" value="1"/>
</dbReference>
<dbReference type="PROSITE" id="PS51257">
    <property type="entry name" value="PROKAR_LIPOPROTEIN"/>
    <property type="match status" value="1"/>
</dbReference>
<dbReference type="EMBL" id="CP064791">
    <property type="protein sequence ID" value="QSG15374.1"/>
    <property type="molecule type" value="Genomic_DNA"/>
</dbReference>